<dbReference type="PANTHER" id="PTHR23504">
    <property type="entry name" value="MAJOR FACILITATOR SUPERFAMILY DOMAIN-CONTAINING PROTEIN 10"/>
    <property type="match status" value="1"/>
</dbReference>
<organism evidence="8 9">
    <name type="scientific">Oopsacas minuta</name>
    <dbReference type="NCBI Taxonomy" id="111878"/>
    <lineage>
        <taxon>Eukaryota</taxon>
        <taxon>Metazoa</taxon>
        <taxon>Porifera</taxon>
        <taxon>Hexactinellida</taxon>
        <taxon>Hexasterophora</taxon>
        <taxon>Lyssacinosida</taxon>
        <taxon>Leucopsacidae</taxon>
        <taxon>Oopsacas</taxon>
    </lineage>
</organism>
<feature type="transmembrane region" description="Helical" evidence="6">
    <location>
        <begin position="21"/>
        <end position="43"/>
    </location>
</feature>
<dbReference type="Pfam" id="PF07690">
    <property type="entry name" value="MFS_1"/>
    <property type="match status" value="1"/>
</dbReference>
<comment type="subcellular location">
    <subcellularLocation>
        <location evidence="1">Membrane</location>
        <topology evidence="1">Multi-pass membrane protein</topology>
    </subcellularLocation>
</comment>
<comment type="caution">
    <text evidence="8">The sequence shown here is derived from an EMBL/GenBank/DDBJ whole genome shotgun (WGS) entry which is preliminary data.</text>
</comment>
<keyword evidence="5 6" id="KW-0472">Membrane</keyword>
<dbReference type="PROSITE" id="PS00216">
    <property type="entry name" value="SUGAR_TRANSPORT_1"/>
    <property type="match status" value="1"/>
</dbReference>
<dbReference type="FunFam" id="1.20.1250.20:FF:000223">
    <property type="entry name" value="Major facilitator superfamily domain-containing protein"/>
    <property type="match status" value="1"/>
</dbReference>
<dbReference type="PANTHER" id="PTHR23504:SF31">
    <property type="entry name" value="MAJOR FACILITATOR SUPERFAMILY DOMAIN-CONTAINING PROTEIN 10"/>
    <property type="match status" value="1"/>
</dbReference>
<proteinExistence type="predicted"/>
<reference evidence="8 9" key="1">
    <citation type="journal article" date="2023" name="BMC Biol.">
        <title>The compact genome of the sponge Oopsacas minuta (Hexactinellida) is lacking key metazoan core genes.</title>
        <authorList>
            <person name="Santini S."/>
            <person name="Schenkelaars Q."/>
            <person name="Jourda C."/>
            <person name="Duchesne M."/>
            <person name="Belahbib H."/>
            <person name="Rocher C."/>
            <person name="Selva M."/>
            <person name="Riesgo A."/>
            <person name="Vervoort M."/>
            <person name="Leys S.P."/>
            <person name="Kodjabachian L."/>
            <person name="Le Bivic A."/>
            <person name="Borchiellini C."/>
            <person name="Claverie J.M."/>
            <person name="Renard E."/>
        </authorList>
    </citation>
    <scope>NUCLEOTIDE SEQUENCE [LARGE SCALE GENOMIC DNA]</scope>
    <source>
        <strain evidence="8">SPO-2</strain>
    </source>
</reference>
<evidence type="ECO:0000256" key="5">
    <source>
        <dbReference type="ARBA" id="ARBA00023136"/>
    </source>
</evidence>
<evidence type="ECO:0000256" key="3">
    <source>
        <dbReference type="ARBA" id="ARBA00022692"/>
    </source>
</evidence>
<dbReference type="InterPro" id="IPR020846">
    <property type="entry name" value="MFS_dom"/>
</dbReference>
<dbReference type="AlphaFoldDB" id="A0AAV7KJW2"/>
<keyword evidence="4 6" id="KW-1133">Transmembrane helix</keyword>
<evidence type="ECO:0000256" key="6">
    <source>
        <dbReference type="SAM" id="Phobius"/>
    </source>
</evidence>
<dbReference type="PROSITE" id="PS50850">
    <property type="entry name" value="MFS"/>
    <property type="match status" value="1"/>
</dbReference>
<protein>
    <recommendedName>
        <fullName evidence="7">Major facilitator superfamily (MFS) profile domain-containing protein</fullName>
    </recommendedName>
</protein>
<accession>A0AAV7KJW2</accession>
<dbReference type="InterPro" id="IPR005829">
    <property type="entry name" value="Sugar_transporter_CS"/>
</dbReference>
<keyword evidence="2" id="KW-0813">Transport</keyword>
<dbReference type="Proteomes" id="UP001165289">
    <property type="component" value="Unassembled WGS sequence"/>
</dbReference>
<feature type="domain" description="Major facilitator superfamily (MFS) profile" evidence="7">
    <location>
        <begin position="21"/>
        <end position="452"/>
    </location>
</feature>
<sequence length="456" mass="50742">MSTTSDSIQIPNPSSKKYHKQLMVIFFSLLIDLLAFTLILPLFPTLLEYYGYTLKDPYYKICEEYLDSVLKLFGAPKGKNFHLVFFGGVLGSLFSLLQFITTPFVGTLSDIYGRKPLMLFSLFGIGIAYLLWMFSYSFSVFIISRILGGITKSNISIGISIVADITPVEKRSRGMAAVGIAFSLGFIFGPIIGVVFSRMSTASFGTFQYPAMFALTLTIINIIFVYFFLEESLPITERAKSFGHGLKSGFYLSNPYSLLRFDAVVRYTKEELSSMRLLGCIYVCFMIIFSGMEYALSFLVHDRLSFTRGDQGKMYCVVGIIMIVLQGGFVRRLKSGYEKMLGLSGIILLIPSAVCFAFLNSSTTLYIGILMYSYASATVVTALTTLASLTGTENEKGKILGIMRAIGAFARGLGPFIVCSLYWSIGSYNCYLIGAVLLSIPLFLLYIYRQPKLKKK</sequence>
<evidence type="ECO:0000256" key="4">
    <source>
        <dbReference type="ARBA" id="ARBA00022989"/>
    </source>
</evidence>
<dbReference type="InterPro" id="IPR036259">
    <property type="entry name" value="MFS_trans_sf"/>
</dbReference>
<feature type="transmembrane region" description="Helical" evidence="6">
    <location>
        <begin position="431"/>
        <end position="448"/>
    </location>
</feature>
<evidence type="ECO:0000313" key="8">
    <source>
        <dbReference type="EMBL" id="KAI6661578.1"/>
    </source>
</evidence>
<evidence type="ECO:0000256" key="2">
    <source>
        <dbReference type="ARBA" id="ARBA00022448"/>
    </source>
</evidence>
<gene>
    <name evidence="8" type="ORF">LOD99_13451</name>
</gene>
<dbReference type="Gene3D" id="1.20.1250.20">
    <property type="entry name" value="MFS general substrate transporter like domains"/>
    <property type="match status" value="1"/>
</dbReference>
<dbReference type="GO" id="GO:0031526">
    <property type="term" value="C:brush border membrane"/>
    <property type="evidence" value="ECO:0007669"/>
    <property type="project" value="TreeGrafter"/>
</dbReference>
<keyword evidence="9" id="KW-1185">Reference proteome</keyword>
<dbReference type="GO" id="GO:0022857">
    <property type="term" value="F:transmembrane transporter activity"/>
    <property type="evidence" value="ECO:0007669"/>
    <property type="project" value="InterPro"/>
</dbReference>
<feature type="transmembrane region" description="Helical" evidence="6">
    <location>
        <begin position="277"/>
        <end position="300"/>
    </location>
</feature>
<feature type="transmembrane region" description="Helical" evidence="6">
    <location>
        <begin position="175"/>
        <end position="197"/>
    </location>
</feature>
<dbReference type="InterPro" id="IPR011701">
    <property type="entry name" value="MFS"/>
</dbReference>
<evidence type="ECO:0000313" key="9">
    <source>
        <dbReference type="Proteomes" id="UP001165289"/>
    </source>
</evidence>
<feature type="transmembrane region" description="Helical" evidence="6">
    <location>
        <begin position="365"/>
        <end position="389"/>
    </location>
</feature>
<evidence type="ECO:0000259" key="7">
    <source>
        <dbReference type="PROSITE" id="PS50850"/>
    </source>
</evidence>
<feature type="transmembrane region" description="Helical" evidence="6">
    <location>
        <begin position="312"/>
        <end position="329"/>
    </location>
</feature>
<feature type="transmembrane region" description="Helical" evidence="6">
    <location>
        <begin position="142"/>
        <end position="163"/>
    </location>
</feature>
<evidence type="ECO:0000256" key="1">
    <source>
        <dbReference type="ARBA" id="ARBA00004141"/>
    </source>
</evidence>
<feature type="transmembrane region" description="Helical" evidence="6">
    <location>
        <begin position="209"/>
        <end position="229"/>
    </location>
</feature>
<dbReference type="EMBL" id="JAKMXF010000011">
    <property type="protein sequence ID" value="KAI6661578.1"/>
    <property type="molecule type" value="Genomic_DNA"/>
</dbReference>
<dbReference type="SUPFAM" id="SSF103473">
    <property type="entry name" value="MFS general substrate transporter"/>
    <property type="match status" value="1"/>
</dbReference>
<feature type="transmembrane region" description="Helical" evidence="6">
    <location>
        <begin position="341"/>
        <end position="359"/>
    </location>
</feature>
<feature type="transmembrane region" description="Helical" evidence="6">
    <location>
        <begin position="401"/>
        <end position="425"/>
    </location>
</feature>
<feature type="transmembrane region" description="Helical" evidence="6">
    <location>
        <begin position="117"/>
        <end position="136"/>
    </location>
</feature>
<keyword evidence="3 6" id="KW-0812">Transmembrane</keyword>
<feature type="transmembrane region" description="Helical" evidence="6">
    <location>
        <begin position="81"/>
        <end position="105"/>
    </location>
</feature>
<name>A0AAV7KJW2_9METZ</name>